<sequence>MSELVLFLIKLLGLFLTVSASIILIYRHEKLHPDKKFDFNWYAFYVVYFCLLYFYIFLWHKNIAYSAVNNTADIFRQIHTNPFIDLSNDWEQVLISSQVGHDNELMQFFFHYVLGFLSLMPFADFIYSFFCVNRRNTFALIFIISLCIEIIQLIICLVIKSNIYFIGLTDTLISSIGAAFFLFITYILRKKV</sequence>
<dbReference type="RefSeq" id="WP_102892647.1">
    <property type="nucleotide sequence ID" value="NZ_NBZD01000003.1"/>
</dbReference>
<protein>
    <submittedName>
        <fullName evidence="2">Uncharacterized protein</fullName>
    </submittedName>
</protein>
<accession>A0A2J8B109</accession>
<feature type="transmembrane region" description="Helical" evidence="1">
    <location>
        <begin position="165"/>
        <end position="188"/>
    </location>
</feature>
<reference evidence="3" key="1">
    <citation type="submission" date="2017-04" db="EMBL/GenBank/DDBJ databases">
        <authorList>
            <person name="Bumgarner R.E."/>
            <person name="Fredricks D.N."/>
            <person name="Srinivasan S."/>
        </authorList>
    </citation>
    <scope>NUCLEOTIDE SEQUENCE [LARGE SCALE GENOMIC DNA]</scope>
    <source>
        <strain evidence="3">KA00405</strain>
    </source>
</reference>
<dbReference type="Proteomes" id="UP000236394">
    <property type="component" value="Unassembled WGS sequence"/>
</dbReference>
<feature type="transmembrane region" description="Helical" evidence="1">
    <location>
        <begin position="137"/>
        <end position="159"/>
    </location>
</feature>
<feature type="transmembrane region" description="Helical" evidence="1">
    <location>
        <begin position="109"/>
        <end position="130"/>
    </location>
</feature>
<organism evidence="2 3">
    <name type="scientific">Mageeibacillus indolicus</name>
    <dbReference type="NCBI Taxonomy" id="884684"/>
    <lineage>
        <taxon>Bacteria</taxon>
        <taxon>Bacillati</taxon>
        <taxon>Bacillota</taxon>
        <taxon>Clostridia</taxon>
        <taxon>Eubacteriales</taxon>
        <taxon>Oscillospiraceae</taxon>
        <taxon>Mageeibacillus</taxon>
    </lineage>
</organism>
<dbReference type="AlphaFoldDB" id="A0A2J8B109"/>
<evidence type="ECO:0000313" key="3">
    <source>
        <dbReference type="Proteomes" id="UP000236394"/>
    </source>
</evidence>
<feature type="transmembrane region" description="Helical" evidence="1">
    <location>
        <begin position="6"/>
        <end position="27"/>
    </location>
</feature>
<comment type="caution">
    <text evidence="2">The sequence shown here is derived from an EMBL/GenBank/DDBJ whole genome shotgun (WGS) entry which is preliminary data.</text>
</comment>
<feature type="transmembrane region" description="Helical" evidence="1">
    <location>
        <begin position="39"/>
        <end position="58"/>
    </location>
</feature>
<gene>
    <name evidence="2" type="ORF">B7R76_06300</name>
</gene>
<evidence type="ECO:0000313" key="2">
    <source>
        <dbReference type="EMBL" id="PNH18447.1"/>
    </source>
</evidence>
<dbReference type="EMBL" id="NBZD01000003">
    <property type="protein sequence ID" value="PNH18447.1"/>
    <property type="molecule type" value="Genomic_DNA"/>
</dbReference>
<keyword evidence="1" id="KW-1133">Transmembrane helix</keyword>
<name>A0A2J8B109_9FIRM</name>
<proteinExistence type="predicted"/>
<keyword evidence="1" id="KW-0812">Transmembrane</keyword>
<keyword evidence="1" id="KW-0472">Membrane</keyword>
<evidence type="ECO:0000256" key="1">
    <source>
        <dbReference type="SAM" id="Phobius"/>
    </source>
</evidence>